<evidence type="ECO:0000256" key="15">
    <source>
        <dbReference type="RuleBase" id="RU004016"/>
    </source>
</evidence>
<dbReference type="InterPro" id="IPR018044">
    <property type="entry name" value="Peptidase_S11"/>
</dbReference>
<evidence type="ECO:0000256" key="10">
    <source>
        <dbReference type="ARBA" id="ARBA00022984"/>
    </source>
</evidence>
<feature type="binding site" evidence="14">
    <location>
        <position position="241"/>
    </location>
    <ligand>
        <name>substrate</name>
    </ligand>
</feature>
<feature type="chain" id="PRO_5030941613" description="serine-type D-Ala-D-Ala carboxypeptidase" evidence="16">
    <location>
        <begin position="28"/>
        <end position="398"/>
    </location>
</feature>
<comment type="similarity">
    <text evidence="3 15">Belongs to the peptidase S11 family.</text>
</comment>
<evidence type="ECO:0000313" key="18">
    <source>
        <dbReference type="EMBL" id="BCI60298.1"/>
    </source>
</evidence>
<dbReference type="PANTHER" id="PTHR21581:SF6">
    <property type="entry name" value="TRAFFICKING PROTEIN PARTICLE COMPLEX SUBUNIT 12"/>
    <property type="match status" value="1"/>
</dbReference>
<evidence type="ECO:0000256" key="12">
    <source>
        <dbReference type="ARBA" id="ARBA00034000"/>
    </source>
</evidence>
<comment type="pathway">
    <text evidence="2">Cell wall biogenesis; peptidoglycan biosynthesis.</text>
</comment>
<gene>
    <name evidence="18" type="primary">dacF_1</name>
    <name evidence="18" type="ORF">C12CBH8_09370</name>
</gene>
<dbReference type="PANTHER" id="PTHR21581">
    <property type="entry name" value="D-ALANYL-D-ALANINE CARBOXYPEPTIDASE"/>
    <property type="match status" value="1"/>
</dbReference>
<dbReference type="SMART" id="SM00936">
    <property type="entry name" value="PBP5_C"/>
    <property type="match status" value="1"/>
</dbReference>
<evidence type="ECO:0000256" key="6">
    <source>
        <dbReference type="ARBA" id="ARBA00022670"/>
    </source>
</evidence>
<keyword evidence="10" id="KW-0573">Peptidoglycan synthesis</keyword>
<organism evidence="18 19">
    <name type="scientific">Solibaculum mannosilyticum</name>
    <dbReference type="NCBI Taxonomy" id="2780922"/>
    <lineage>
        <taxon>Bacteria</taxon>
        <taxon>Bacillati</taxon>
        <taxon>Bacillota</taxon>
        <taxon>Clostridia</taxon>
        <taxon>Eubacteriales</taxon>
        <taxon>Oscillospiraceae</taxon>
        <taxon>Solibaculum</taxon>
    </lineage>
</organism>
<dbReference type="InterPro" id="IPR001967">
    <property type="entry name" value="Peptidase_S11_N"/>
</dbReference>
<feature type="active site" description="Proton acceptor" evidence="13">
    <location>
        <position position="81"/>
    </location>
</feature>
<keyword evidence="5 18" id="KW-0121">Carboxypeptidase</keyword>
<dbReference type="InterPro" id="IPR015956">
    <property type="entry name" value="Peniciliin-bd_prot_C_sf"/>
</dbReference>
<dbReference type="GO" id="GO:0009252">
    <property type="term" value="P:peptidoglycan biosynthetic process"/>
    <property type="evidence" value="ECO:0007669"/>
    <property type="project" value="UniProtKB-UniPathway"/>
</dbReference>
<dbReference type="EC" id="3.4.16.4" evidence="4"/>
<dbReference type="Proteomes" id="UP000593890">
    <property type="component" value="Chromosome"/>
</dbReference>
<feature type="signal peptide" evidence="16">
    <location>
        <begin position="1"/>
        <end position="27"/>
    </location>
</feature>
<feature type="active site" description="Acyl-ester intermediate" evidence="13">
    <location>
        <position position="78"/>
    </location>
</feature>
<dbReference type="Pfam" id="PF07943">
    <property type="entry name" value="PBP5_C"/>
    <property type="match status" value="1"/>
</dbReference>
<dbReference type="AlphaFoldDB" id="A0A7I8D0J4"/>
<keyword evidence="8" id="KW-0378">Hydrolase</keyword>
<keyword evidence="6" id="KW-0645">Protease</keyword>
<dbReference type="KEGG" id="sman:C12CBH8_09370"/>
<evidence type="ECO:0000256" key="13">
    <source>
        <dbReference type="PIRSR" id="PIRSR618044-1"/>
    </source>
</evidence>
<evidence type="ECO:0000256" key="1">
    <source>
        <dbReference type="ARBA" id="ARBA00003217"/>
    </source>
</evidence>
<keyword evidence="19" id="KW-1185">Reference proteome</keyword>
<dbReference type="SUPFAM" id="SSF69189">
    <property type="entry name" value="Penicillin-binding protein associated domain"/>
    <property type="match status" value="1"/>
</dbReference>
<feature type="domain" description="Peptidase S11 D-Ala-D-Ala carboxypeptidase A C-terminal" evidence="17">
    <location>
        <begin position="291"/>
        <end position="381"/>
    </location>
</feature>
<evidence type="ECO:0000256" key="9">
    <source>
        <dbReference type="ARBA" id="ARBA00022960"/>
    </source>
</evidence>
<evidence type="ECO:0000256" key="8">
    <source>
        <dbReference type="ARBA" id="ARBA00022801"/>
    </source>
</evidence>
<dbReference type="GO" id="GO:0071555">
    <property type="term" value="P:cell wall organization"/>
    <property type="evidence" value="ECO:0007669"/>
    <property type="project" value="UniProtKB-KW"/>
</dbReference>
<comment type="catalytic activity">
    <reaction evidence="12">
        <text>Preferential cleavage: (Ac)2-L-Lys-D-Ala-|-D-Ala. Also transpeptidation of peptidyl-alanyl moieties that are N-acyl substituents of D-alanine.</text>
        <dbReference type="EC" id="3.4.16.4"/>
    </reaction>
</comment>
<sequence>MRMSARWIAVLTALMFVLCSMSMVAGADGSSEPEVKQTEAVASEQPVEIHAKSAVLMEVSTGKVLYEMNSHEKRAPASITKVMTALLTMEAVESGRISLDDMVLVSEHAQSLGGTTIFLEAGEQMSVNDMLKGMMVNSANDAAVALGEYIAGSEEAFVAMMNQRAQELGMTDTHFVNCHGLDAEGHETTAHDIGIMSVELLRHEKIMDYTTIWTDSLRDGATGLANTNRLIRFYEYATGLKTGTTNNAGRCVSASARKDGLHLVAVVLGGEQKNDQFNGARNLLEWGFANYALVEPPVQQELLKPVKVLHGVEAQVELENGSVEKVLLEKGKESQIQCAVDLAEDVEAPVEKGQVLGKIVITADGETIAEIPLKAAEGVEKLSFGKAFELLIQEMLRL</sequence>
<dbReference type="PRINTS" id="PR00725">
    <property type="entry name" value="DADACBPTASE1"/>
</dbReference>
<dbReference type="InterPro" id="IPR012907">
    <property type="entry name" value="Peptidase_S11_C"/>
</dbReference>
<accession>A0A7I8D0J4</accession>
<evidence type="ECO:0000256" key="11">
    <source>
        <dbReference type="ARBA" id="ARBA00023316"/>
    </source>
</evidence>
<evidence type="ECO:0000259" key="17">
    <source>
        <dbReference type="SMART" id="SM00936"/>
    </source>
</evidence>
<dbReference type="GO" id="GO:0008360">
    <property type="term" value="P:regulation of cell shape"/>
    <property type="evidence" value="ECO:0007669"/>
    <property type="project" value="UniProtKB-KW"/>
</dbReference>
<dbReference type="Pfam" id="PF00768">
    <property type="entry name" value="Peptidase_S11"/>
    <property type="match status" value="1"/>
</dbReference>
<reference evidence="19" key="1">
    <citation type="submission" date="2020-07" db="EMBL/GenBank/DDBJ databases">
        <title>Complete genome sequencing of Clostridia bacterium strain 12CBH8.</title>
        <authorList>
            <person name="Sakamoto M."/>
            <person name="Murakami T."/>
            <person name="Mori H."/>
        </authorList>
    </citation>
    <scope>NUCLEOTIDE SEQUENCE [LARGE SCALE GENOMIC DNA]</scope>
    <source>
        <strain evidence="19">12CBH8</strain>
    </source>
</reference>
<dbReference type="InterPro" id="IPR037167">
    <property type="entry name" value="Peptidase_S11_C_sf"/>
</dbReference>
<dbReference type="SUPFAM" id="SSF56601">
    <property type="entry name" value="beta-lactamase/transpeptidase-like"/>
    <property type="match status" value="1"/>
</dbReference>
<keyword evidence="7 16" id="KW-0732">Signal</keyword>
<evidence type="ECO:0000256" key="2">
    <source>
        <dbReference type="ARBA" id="ARBA00004752"/>
    </source>
</evidence>
<evidence type="ECO:0000256" key="5">
    <source>
        <dbReference type="ARBA" id="ARBA00022645"/>
    </source>
</evidence>
<evidence type="ECO:0000313" key="19">
    <source>
        <dbReference type="Proteomes" id="UP000593890"/>
    </source>
</evidence>
<keyword evidence="9" id="KW-0133">Cell shape</keyword>
<protein>
    <recommendedName>
        <fullName evidence="4">serine-type D-Ala-D-Ala carboxypeptidase</fullName>
        <ecNumber evidence="4">3.4.16.4</ecNumber>
    </recommendedName>
</protein>
<feature type="active site" evidence="13">
    <location>
        <position position="138"/>
    </location>
</feature>
<dbReference type="Gene3D" id="3.40.710.10">
    <property type="entry name" value="DD-peptidase/beta-lactamase superfamily"/>
    <property type="match status" value="1"/>
</dbReference>
<dbReference type="Gene3D" id="2.60.410.10">
    <property type="entry name" value="D-Ala-D-Ala carboxypeptidase, C-terminal domain"/>
    <property type="match status" value="1"/>
</dbReference>
<dbReference type="InterPro" id="IPR012338">
    <property type="entry name" value="Beta-lactam/transpept-like"/>
</dbReference>
<comment type="function">
    <text evidence="1">Removes C-terminal D-alanyl residues from sugar-peptide cell wall precursors.</text>
</comment>
<evidence type="ECO:0000256" key="4">
    <source>
        <dbReference type="ARBA" id="ARBA00012448"/>
    </source>
</evidence>
<dbReference type="UniPathway" id="UPA00219"/>
<proteinExistence type="inferred from homology"/>
<dbReference type="RefSeq" id="WP_246441746.1">
    <property type="nucleotide sequence ID" value="NZ_AP023321.1"/>
</dbReference>
<dbReference type="GO" id="GO:0009002">
    <property type="term" value="F:serine-type D-Ala-D-Ala carboxypeptidase activity"/>
    <property type="evidence" value="ECO:0007669"/>
    <property type="project" value="UniProtKB-EC"/>
</dbReference>
<evidence type="ECO:0000256" key="7">
    <source>
        <dbReference type="ARBA" id="ARBA00022729"/>
    </source>
</evidence>
<evidence type="ECO:0000256" key="16">
    <source>
        <dbReference type="SAM" id="SignalP"/>
    </source>
</evidence>
<dbReference type="GO" id="GO:0006508">
    <property type="term" value="P:proteolysis"/>
    <property type="evidence" value="ECO:0007669"/>
    <property type="project" value="UniProtKB-KW"/>
</dbReference>
<keyword evidence="11" id="KW-0961">Cell wall biogenesis/degradation</keyword>
<evidence type="ECO:0000256" key="3">
    <source>
        <dbReference type="ARBA" id="ARBA00007164"/>
    </source>
</evidence>
<evidence type="ECO:0000256" key="14">
    <source>
        <dbReference type="PIRSR" id="PIRSR618044-2"/>
    </source>
</evidence>
<dbReference type="EMBL" id="AP023321">
    <property type="protein sequence ID" value="BCI60298.1"/>
    <property type="molecule type" value="Genomic_DNA"/>
</dbReference>
<name>A0A7I8D0J4_9FIRM</name>